<gene>
    <name evidence="1" type="ORF">C7C45_21100</name>
</gene>
<evidence type="ECO:0000313" key="2">
    <source>
        <dbReference type="Proteomes" id="UP000248333"/>
    </source>
</evidence>
<dbReference type="EMBL" id="PYBV01000027">
    <property type="protein sequence ID" value="PYC67510.1"/>
    <property type="molecule type" value="Genomic_DNA"/>
</dbReference>
<dbReference type="OrthoDB" id="3395989at2"/>
<sequence length="65" mass="7336">MPIQPNHHYQQDPERLWQAAETAGGLPPQPRYRNPRAVGGADILSWARLNRLSAGSSSRHRLNTH</sequence>
<comment type="caution">
    <text evidence="1">The sequence shown here is derived from an EMBL/GenBank/DDBJ whole genome shotgun (WGS) entry which is preliminary data.</text>
</comment>
<proteinExistence type="predicted"/>
<dbReference type="AlphaFoldDB" id="A0A318NFT3"/>
<organism evidence="1 2">
    <name type="scientific">Micromonospora arborensis</name>
    <dbReference type="NCBI Taxonomy" id="2116518"/>
    <lineage>
        <taxon>Bacteria</taxon>
        <taxon>Bacillati</taxon>
        <taxon>Actinomycetota</taxon>
        <taxon>Actinomycetes</taxon>
        <taxon>Micromonosporales</taxon>
        <taxon>Micromonosporaceae</taxon>
        <taxon>Micromonospora</taxon>
    </lineage>
</organism>
<keyword evidence="2" id="KW-1185">Reference proteome</keyword>
<dbReference type="Proteomes" id="UP000248333">
    <property type="component" value="Unassembled WGS sequence"/>
</dbReference>
<dbReference type="RefSeq" id="WP_110565415.1">
    <property type="nucleotide sequence ID" value="NZ_PYBV01000027.1"/>
</dbReference>
<evidence type="ECO:0000313" key="1">
    <source>
        <dbReference type="EMBL" id="PYC67510.1"/>
    </source>
</evidence>
<name>A0A318NFT3_9ACTN</name>
<accession>A0A318NFT3</accession>
<protein>
    <submittedName>
        <fullName evidence="1">DNA repair protein</fullName>
    </submittedName>
</protein>
<reference evidence="1 2" key="1">
    <citation type="submission" date="2018-03" db="EMBL/GenBank/DDBJ databases">
        <title>Bioinformatic expansion and discovery of thiopeptide antibiotics.</title>
        <authorList>
            <person name="Schwalen C.J."/>
            <person name="Hudson G.A."/>
            <person name="Mitchell D.A."/>
        </authorList>
    </citation>
    <scope>NUCLEOTIDE SEQUENCE [LARGE SCALE GENOMIC DNA]</scope>
    <source>
        <strain evidence="1 2">NRRL 8041</strain>
    </source>
</reference>